<dbReference type="InterPro" id="IPR012544">
    <property type="entry name" value="PHb"/>
</dbReference>
<protein>
    <submittedName>
        <fullName evidence="2">PH domain-containing protein</fullName>
    </submittedName>
</protein>
<keyword evidence="3" id="KW-1185">Reference proteome</keyword>
<evidence type="ECO:0000313" key="3">
    <source>
        <dbReference type="Proteomes" id="UP001596002"/>
    </source>
</evidence>
<name>A0ABV9PYW1_9BACL</name>
<dbReference type="Pfam" id="PF08000">
    <property type="entry name" value="bPH_1"/>
    <property type="match status" value="1"/>
</dbReference>
<proteinExistence type="predicted"/>
<dbReference type="RefSeq" id="WP_380024620.1">
    <property type="nucleotide sequence ID" value="NZ_JBHSHC010000029.1"/>
</dbReference>
<accession>A0ABV9PYW1</accession>
<dbReference type="PANTHER" id="PTHR35796">
    <property type="entry name" value="HYPOTHETICAL CYTOSOLIC PROTEIN"/>
    <property type="match status" value="1"/>
</dbReference>
<dbReference type="EMBL" id="JBHSHC010000029">
    <property type="protein sequence ID" value="MFC4766724.1"/>
    <property type="molecule type" value="Genomic_DNA"/>
</dbReference>
<gene>
    <name evidence="2" type="ORF">ACFO8Q_04960</name>
</gene>
<feature type="domain" description="Bacterial Pleckstrin homology" evidence="1">
    <location>
        <begin position="2"/>
        <end position="123"/>
    </location>
</feature>
<dbReference type="SUPFAM" id="SSF50729">
    <property type="entry name" value="PH domain-like"/>
    <property type="match status" value="1"/>
</dbReference>
<reference evidence="3" key="1">
    <citation type="journal article" date="2019" name="Int. J. Syst. Evol. Microbiol.">
        <title>The Global Catalogue of Microorganisms (GCM) 10K type strain sequencing project: providing services to taxonomists for standard genome sequencing and annotation.</title>
        <authorList>
            <consortium name="The Broad Institute Genomics Platform"/>
            <consortium name="The Broad Institute Genome Sequencing Center for Infectious Disease"/>
            <person name="Wu L."/>
            <person name="Ma J."/>
        </authorList>
    </citation>
    <scope>NUCLEOTIDE SEQUENCE [LARGE SCALE GENOMIC DNA]</scope>
    <source>
        <strain evidence="3">WYCCWR 12678</strain>
    </source>
</reference>
<dbReference type="Proteomes" id="UP001596002">
    <property type="component" value="Unassembled WGS sequence"/>
</dbReference>
<organism evidence="2 3">
    <name type="scientific">Effusibacillus consociatus</name>
    <dbReference type="NCBI Taxonomy" id="1117041"/>
    <lineage>
        <taxon>Bacteria</taxon>
        <taxon>Bacillati</taxon>
        <taxon>Bacillota</taxon>
        <taxon>Bacilli</taxon>
        <taxon>Bacillales</taxon>
        <taxon>Alicyclobacillaceae</taxon>
        <taxon>Effusibacillus</taxon>
    </lineage>
</organism>
<evidence type="ECO:0000313" key="2">
    <source>
        <dbReference type="EMBL" id="MFC4766724.1"/>
    </source>
</evidence>
<dbReference type="CDD" id="cd13225">
    <property type="entry name" value="PH-like_bacteria"/>
    <property type="match status" value="1"/>
</dbReference>
<dbReference type="Gene3D" id="2.30.29.50">
    <property type="entry name" value="Bacterial Pleckstrin homology domain"/>
    <property type="match status" value="1"/>
</dbReference>
<comment type="caution">
    <text evidence="2">The sequence shown here is derived from an EMBL/GenBank/DDBJ whole genome shotgun (WGS) entry which is preliminary data.</text>
</comment>
<dbReference type="PANTHER" id="PTHR35796:SF3">
    <property type="entry name" value="BHLH DOMAIN-CONTAINING PROTEIN"/>
    <property type="match status" value="1"/>
</dbReference>
<dbReference type="InterPro" id="IPR037063">
    <property type="entry name" value="PHb_sf"/>
</dbReference>
<sequence length="125" mass="14361">MGFLDGLMGNASEVKIEDVQREYANILSSTEKIEKAYKIIRDMFIFTNKRLILVDKQGVTGKKVEYHSIPYKSITHFSIETAGHFDLEAELKIWISGSQTPLVKQFNKSLNIYELQSVLAEYVLR</sequence>
<evidence type="ECO:0000259" key="1">
    <source>
        <dbReference type="Pfam" id="PF08000"/>
    </source>
</evidence>